<accession>A0ABW6ZBB7</accession>
<name>A0ABW6ZBB7_9HYPH</name>
<gene>
    <name evidence="1" type="ORF">V5F30_00215</name>
</gene>
<comment type="caution">
    <text evidence="1">The sequence shown here is derived from an EMBL/GenBank/DDBJ whole genome shotgun (WGS) entry which is preliminary data.</text>
</comment>
<reference evidence="1 2" key="1">
    <citation type="submission" date="2024-02" db="EMBL/GenBank/DDBJ databases">
        <title>Expansion and revision of Xanthobacter and proposal of Roseixanthobacter gen. nov.</title>
        <authorList>
            <person name="Soltysiak M.P.M."/>
            <person name="Jalihal A."/>
            <person name="Ory A."/>
            <person name="Chrisophersen C."/>
            <person name="Lee A.D."/>
            <person name="Boulton J."/>
            <person name="Springer M."/>
        </authorList>
    </citation>
    <scope>NUCLEOTIDE SEQUENCE [LARGE SCALE GENOMIC DNA]</scope>
    <source>
        <strain evidence="1 2">CB5</strain>
    </source>
</reference>
<dbReference type="Proteomes" id="UP001604043">
    <property type="component" value="Unassembled WGS sequence"/>
</dbReference>
<dbReference type="RefSeq" id="WP_394007038.1">
    <property type="nucleotide sequence ID" value="NZ_JBAFUR010000001.1"/>
</dbReference>
<proteinExistence type="predicted"/>
<evidence type="ECO:0000313" key="2">
    <source>
        <dbReference type="Proteomes" id="UP001604043"/>
    </source>
</evidence>
<sequence>MAIVQETLTGPGSTAPFTPSEARPWLLAWPFSAWVLLGSSWSGPLYLERSPDGGTTWVPIVVGNTQLYLAKRIGCTPAEEIEAGVSWRWTAGANFSGTANVRLS</sequence>
<keyword evidence="2" id="KW-1185">Reference proteome</keyword>
<dbReference type="EMBL" id="JBAFUR010000001">
    <property type="protein sequence ID" value="MFG1250607.1"/>
    <property type="molecule type" value="Genomic_DNA"/>
</dbReference>
<protein>
    <submittedName>
        <fullName evidence="1">Uncharacterized protein</fullName>
    </submittedName>
</protein>
<evidence type="ECO:0000313" key="1">
    <source>
        <dbReference type="EMBL" id="MFG1250607.1"/>
    </source>
</evidence>
<organism evidence="1 2">
    <name type="scientific">Xanthobacter aminoxidans</name>
    <dbReference type="NCBI Taxonomy" id="186280"/>
    <lineage>
        <taxon>Bacteria</taxon>
        <taxon>Pseudomonadati</taxon>
        <taxon>Pseudomonadota</taxon>
        <taxon>Alphaproteobacteria</taxon>
        <taxon>Hyphomicrobiales</taxon>
        <taxon>Xanthobacteraceae</taxon>
        <taxon>Xanthobacter</taxon>
    </lineage>
</organism>